<feature type="compositionally biased region" description="Pro residues" evidence="6">
    <location>
        <begin position="437"/>
        <end position="451"/>
    </location>
</feature>
<feature type="compositionally biased region" description="Low complexity" evidence="6">
    <location>
        <begin position="660"/>
        <end position="682"/>
    </location>
</feature>
<feature type="compositionally biased region" description="Polar residues" evidence="6">
    <location>
        <begin position="722"/>
        <end position="731"/>
    </location>
</feature>
<dbReference type="EMBL" id="JAFDVH010000010">
    <property type="protein sequence ID" value="KAG7469431.1"/>
    <property type="molecule type" value="Genomic_DNA"/>
</dbReference>
<comment type="caution">
    <text evidence="8">The sequence shown here is derived from an EMBL/GenBank/DDBJ whole genome shotgun (WGS) entry which is preliminary data.</text>
</comment>
<dbReference type="PANTHER" id="PTHR12460:SF40">
    <property type="entry name" value="REGULATION OF NUCLEAR PRE-MRNA DOMAIN-CONTAINING PROTEIN 2"/>
    <property type="match status" value="1"/>
</dbReference>
<gene>
    <name evidence="8" type="ORF">MATL_G00128790</name>
</gene>
<feature type="compositionally biased region" description="Low complexity" evidence="6">
    <location>
        <begin position="565"/>
        <end position="605"/>
    </location>
</feature>
<feature type="compositionally biased region" description="Pro residues" evidence="6">
    <location>
        <begin position="979"/>
        <end position="1000"/>
    </location>
</feature>
<keyword evidence="9" id="KW-1185">Reference proteome</keyword>
<feature type="compositionally biased region" description="Low complexity" evidence="6">
    <location>
        <begin position="407"/>
        <end position="416"/>
    </location>
</feature>
<dbReference type="GO" id="GO:0099122">
    <property type="term" value="F:RNA polymerase II C-terminal domain binding"/>
    <property type="evidence" value="ECO:0007669"/>
    <property type="project" value="InterPro"/>
</dbReference>
<feature type="compositionally biased region" description="Polar residues" evidence="6">
    <location>
        <begin position="739"/>
        <end position="751"/>
    </location>
</feature>
<feature type="compositionally biased region" description="Low complexity" evidence="6">
    <location>
        <begin position="797"/>
        <end position="812"/>
    </location>
</feature>
<feature type="region of interest" description="Disordered" evidence="6">
    <location>
        <begin position="722"/>
        <end position="928"/>
    </location>
</feature>
<feature type="compositionally biased region" description="Low complexity" evidence="6">
    <location>
        <begin position="891"/>
        <end position="900"/>
    </location>
</feature>
<sequence length="1347" mass="140375">MAAGAGATSGHGGRGASATLESSLDRRFQGVSNTMESIQGLSTWCIENKKYHSLIVRYWMKWLRKSDAPHRLNLFYLANDVIQNCKRKNAIVYRSSFAEVLPEAALLVKDGKVRKSVERIFTIWEERNVYPEELISELKACLVKKEPPAAPVTPKAALKSKIVAEFAPQAFIEQLSVYKRSVEEAELKEKQLSALRVDVCSTEALKRLKDKAGGKKFSKDFEEGSAKLQEFVSFLEQQLKGGPPLLEALGNADVFYEMQYKEVKIVANAYKTFANRVSNLKRKLDALKATLPDPDDSPIPSPSEDAPFPTGSESPFHGMGVGGAKGEGATDGANTMDIDGRAMDNRDGARIVLGGVPSPLSSPGGSHGQTHRHGEGDNRDVEDMELSEGEETEGTSIIVEERREKPAPIAVSKPAPAAAPPPLRTSEEPPAKQAAPPSTPTPSTPGTPATPLPVNLANVDLGKISSILSSLTSVMKSTGVSPVSRPSPGTPTTPSNLKPPTPSPGGTQAANPLASILSRVDITPEGILSALSKTQAQSGGLQGLSSLLHSVAGNATSGAGKERPPTSSSAAPPRGHSYTAPEAAPSSSSSSTAGGKTSTTPTTPKQKLPLGNNYKHELDRERGREQEKEREPTPNVSTPPSSLESKIHKFLQGNPGFSALNLGIPILGSGPGGSSDSPLLGSENVDGTPVRDETGGTPTQDEIMDKPGSESLALLTDSSSLGGVKKLTSSAGHDLSPTAYRSDSWEASISPQALFGEAEDRDGDYRSGRYSGFGTDKKPAKSALKPKGEDAAKRKASLSASAASSSSSSSISQDAKPGHGKARKDGHGAGSSLGKPGVYDGGGERRGSTAGESYPHHPLKTAGARKGGGGSLEEGGKEREGEGEGGKEKASGSASPGSESKTGHYHRIETLVSSSACGEGAPIETLGYSNRRMSGERIQTVESIRVIGRGVRPHSRGAGAGARPGPAAGSWYDEAYMEGPPPPALGPPPSLGLPPHPSNPALPSQGSSDELGASALPPPPSHLLPSRPHLPPGQFQFEERSHMAYPGEDPHSRPHPLPHPPPSSFFSSPPPPIPQPPPPPIPQPPPPPRDFLSPPSAVMVGGVLVPVDRVLPFPPSRPDGGERGGGTGSSTAGSSGVSGAGNPNPHCPPPLMSSLLGDPPLPRLGTVKDHFTPHHAPPLHRPGTPGVPPPLLGRVREGPSPPPASSASSAPPSPSGDPLPSSFRRTGIPPPPRPCSRPSGLRPAPLRSPATRDGPLPLSRSCACPPPPPDLTSAPRTPLLSLRDSSSAVDLPIPSAPLSSTGIPPSTGGSDPLRRLVVPRREGWEGLEDTVIPLVLKWRSQREMMGG</sequence>
<dbReference type="InterPro" id="IPR047885">
    <property type="entry name" value="RPRD2_CID"/>
</dbReference>
<evidence type="ECO:0000256" key="6">
    <source>
        <dbReference type="SAM" id="MobiDB-lite"/>
    </source>
</evidence>
<name>A0A9D3T4H9_MEGAT</name>
<evidence type="ECO:0000256" key="5">
    <source>
        <dbReference type="ARBA" id="ARBA00067342"/>
    </source>
</evidence>
<feature type="compositionally biased region" description="Low complexity" evidence="6">
    <location>
        <begin position="477"/>
        <end position="495"/>
    </location>
</feature>
<feature type="compositionally biased region" description="Acidic residues" evidence="6">
    <location>
        <begin position="382"/>
        <end position="393"/>
    </location>
</feature>
<keyword evidence="1" id="KW-0488">Methylation</keyword>
<feature type="compositionally biased region" description="Low complexity" evidence="6">
    <location>
        <begin position="1129"/>
        <end position="1141"/>
    </location>
</feature>
<keyword evidence="3" id="KW-0007">Acetylation</keyword>
<evidence type="ECO:0000313" key="9">
    <source>
        <dbReference type="Proteomes" id="UP001046870"/>
    </source>
</evidence>
<feature type="compositionally biased region" description="Pro residues" evidence="6">
    <location>
        <begin position="1175"/>
        <end position="1191"/>
    </location>
</feature>
<dbReference type="Gene3D" id="6.10.250.2560">
    <property type="match status" value="1"/>
</dbReference>
<dbReference type="Gene3D" id="1.25.40.90">
    <property type="match status" value="1"/>
</dbReference>
<organism evidence="8 9">
    <name type="scientific">Megalops atlanticus</name>
    <name type="common">Tarpon</name>
    <name type="synonym">Clupea gigantea</name>
    <dbReference type="NCBI Taxonomy" id="7932"/>
    <lineage>
        <taxon>Eukaryota</taxon>
        <taxon>Metazoa</taxon>
        <taxon>Chordata</taxon>
        <taxon>Craniata</taxon>
        <taxon>Vertebrata</taxon>
        <taxon>Euteleostomi</taxon>
        <taxon>Actinopterygii</taxon>
        <taxon>Neopterygii</taxon>
        <taxon>Teleostei</taxon>
        <taxon>Elopiformes</taxon>
        <taxon>Megalopidae</taxon>
        <taxon>Megalops</taxon>
    </lineage>
</organism>
<feature type="region of interest" description="Disordered" evidence="6">
    <location>
        <begin position="477"/>
        <end position="512"/>
    </location>
</feature>
<evidence type="ECO:0000259" key="7">
    <source>
        <dbReference type="PROSITE" id="PS51391"/>
    </source>
</evidence>
<feature type="domain" description="CID" evidence="7">
    <location>
        <begin position="16"/>
        <end position="146"/>
    </location>
</feature>
<proteinExistence type="predicted"/>
<dbReference type="PROSITE" id="PS51391">
    <property type="entry name" value="CID"/>
    <property type="match status" value="1"/>
</dbReference>
<accession>A0A9D3T4H9</accession>
<feature type="compositionally biased region" description="Low complexity" evidence="6">
    <location>
        <begin position="1218"/>
        <end position="1227"/>
    </location>
</feature>
<dbReference type="GO" id="GO:0031124">
    <property type="term" value="P:mRNA 3'-end processing"/>
    <property type="evidence" value="ECO:0007669"/>
    <property type="project" value="TreeGrafter"/>
</dbReference>
<feature type="region of interest" description="Disordered" evidence="6">
    <location>
        <begin position="354"/>
        <end position="453"/>
    </location>
</feature>
<reference evidence="8" key="1">
    <citation type="submission" date="2021-01" db="EMBL/GenBank/DDBJ databases">
        <authorList>
            <person name="Zahm M."/>
            <person name="Roques C."/>
            <person name="Cabau C."/>
            <person name="Klopp C."/>
            <person name="Donnadieu C."/>
            <person name="Jouanno E."/>
            <person name="Lampietro C."/>
            <person name="Louis A."/>
            <person name="Herpin A."/>
            <person name="Echchiki A."/>
            <person name="Berthelot C."/>
            <person name="Parey E."/>
            <person name="Roest-Crollius H."/>
            <person name="Braasch I."/>
            <person name="Postlethwait J."/>
            <person name="Bobe J."/>
            <person name="Montfort J."/>
            <person name="Bouchez O."/>
            <person name="Begum T."/>
            <person name="Mejri S."/>
            <person name="Adams A."/>
            <person name="Chen W.-J."/>
            <person name="Guiguen Y."/>
        </authorList>
    </citation>
    <scope>NUCLEOTIDE SEQUENCE</scope>
    <source>
        <strain evidence="8">YG-15Mar2019-1</strain>
        <tissue evidence="8">Brain</tissue>
    </source>
</reference>
<dbReference type="CDD" id="cd17001">
    <property type="entry name" value="CID_RPRD2"/>
    <property type="match status" value="1"/>
</dbReference>
<feature type="compositionally biased region" description="Basic and acidic residues" evidence="6">
    <location>
        <begin position="874"/>
        <end position="890"/>
    </location>
</feature>
<dbReference type="SMART" id="SM00582">
    <property type="entry name" value="RPR"/>
    <property type="match status" value="1"/>
</dbReference>
<feature type="region of interest" description="Disordered" evidence="6">
    <location>
        <begin position="949"/>
        <end position="1314"/>
    </location>
</feature>
<feature type="compositionally biased region" description="Polar residues" evidence="6">
    <location>
        <begin position="634"/>
        <end position="644"/>
    </location>
</feature>
<feature type="compositionally biased region" description="Low complexity" evidence="6">
    <location>
        <begin position="1297"/>
        <end position="1311"/>
    </location>
</feature>
<dbReference type="SUPFAM" id="SSF48464">
    <property type="entry name" value="ENTH/VHS domain"/>
    <property type="match status" value="1"/>
</dbReference>
<evidence type="ECO:0000256" key="3">
    <source>
        <dbReference type="ARBA" id="ARBA00022990"/>
    </source>
</evidence>
<evidence type="ECO:0000256" key="1">
    <source>
        <dbReference type="ARBA" id="ARBA00022481"/>
    </source>
</evidence>
<evidence type="ECO:0000256" key="2">
    <source>
        <dbReference type="ARBA" id="ARBA00022553"/>
    </source>
</evidence>
<feature type="compositionally biased region" description="Low complexity" evidence="6">
    <location>
        <begin position="354"/>
        <end position="364"/>
    </location>
</feature>
<dbReference type="Proteomes" id="UP001046870">
    <property type="component" value="Chromosome 10"/>
</dbReference>
<feature type="region of interest" description="Disordered" evidence="6">
    <location>
        <begin position="289"/>
        <end position="315"/>
    </location>
</feature>
<comment type="subunit">
    <text evidence="4">Associates with the RNA polymerase II complex.</text>
</comment>
<evidence type="ECO:0000256" key="4">
    <source>
        <dbReference type="ARBA" id="ARBA00062892"/>
    </source>
</evidence>
<dbReference type="Pfam" id="PF04818">
    <property type="entry name" value="CID"/>
    <property type="match status" value="1"/>
</dbReference>
<dbReference type="PANTHER" id="PTHR12460">
    <property type="entry name" value="CYCLIN-DEPENDENT KINASE INHIBITOR-RELATED PROTEIN"/>
    <property type="match status" value="1"/>
</dbReference>
<dbReference type="FunFam" id="1.25.40.90:FF:000020">
    <property type="entry name" value="regulation of nuclear pre-mRNA domain-containing protein 2 isoform X1"/>
    <property type="match status" value="1"/>
</dbReference>
<evidence type="ECO:0000313" key="8">
    <source>
        <dbReference type="EMBL" id="KAG7469431.1"/>
    </source>
</evidence>
<dbReference type="OrthoDB" id="10069473at2759"/>
<protein>
    <recommendedName>
        <fullName evidence="5">Regulation of nuclear pre-mRNA domain-containing protein 2</fullName>
    </recommendedName>
</protein>
<feature type="region of interest" description="Disordered" evidence="6">
    <location>
        <begin position="552"/>
        <end position="705"/>
    </location>
</feature>
<feature type="compositionally biased region" description="Basic and acidic residues" evidence="6">
    <location>
        <begin position="1037"/>
        <end position="1052"/>
    </location>
</feature>
<feature type="compositionally biased region" description="Pro residues" evidence="6">
    <location>
        <begin position="1055"/>
        <end position="1089"/>
    </location>
</feature>
<keyword evidence="2" id="KW-0597">Phosphoprotein</keyword>
<feature type="compositionally biased region" description="Basic and acidic residues" evidence="6">
    <location>
        <begin position="614"/>
        <end position="632"/>
    </location>
</feature>
<dbReference type="InterPro" id="IPR006569">
    <property type="entry name" value="CID_dom"/>
</dbReference>
<dbReference type="InterPro" id="IPR008942">
    <property type="entry name" value="ENTH_VHS"/>
</dbReference>
<feature type="compositionally biased region" description="Basic and acidic residues" evidence="6">
    <location>
        <begin position="372"/>
        <end position="381"/>
    </location>
</feature>